<sequence>MKSMLVGKTFLFTLLLLVLSVPVHAKLSVFDSPHNLSIYGGRGRASGQPGVTVAGEQRVCVFCHVPHNATAGTPLWSRSLSPEGTQYIPYRSSTMAAEPKPDRPTGASKLCLSCHDGTIALNRYAGSKNLGSATIPTEQGFNNPNLSTDLSDDHPISFGYTQALAIKSHLVSPQALPAEMRLEGGVNVECNTCHDPHDNQYGNFLVMNNGDPNRPNFVAGSPLCTACHRPVNWDSSSHNSTLVESLDTGCLSCHAAHNAPWAVRLLRGTRQSDTCLASCHNGNDTSSQNMKAVVTGSPYRHPVDDLVSDPVHDENEVLPAETYHVQCVDCHNPHQVSSANAPLASPPQIDGRLRGVRIDSVGNVATAEYQVCFRCHAGDKASRFAGITETMPNRVIAEPNQENRFDLQNPSFHPVTADRRSNGASLLATYQATMTRIYCNDCHGSNQSRKAGGAGPDGPHGSQYEHILLAQYYMPRVTDPKIAYNASQYSLCFRCHYEPYVMDTGSAFSNGGVNEHSKHVRDREIPCFVCHDPHGVSWKMQATPANNAHLINFDRNYAAGAVVSTPVYVSGGTGQGSCTVNCHTVAGNLHNYSPSGSVVPKLLRPKLLTR</sequence>
<name>A0ABS0YI66_9BACT</name>
<gene>
    <name evidence="3" type="ORF">JFN91_15360</name>
</gene>
<dbReference type="SUPFAM" id="SSF48695">
    <property type="entry name" value="Multiheme cytochromes"/>
    <property type="match status" value="1"/>
</dbReference>
<keyword evidence="1 2" id="KW-0732">Signal</keyword>
<dbReference type="Gene3D" id="3.90.10.10">
    <property type="entry name" value="Cytochrome C3"/>
    <property type="match status" value="1"/>
</dbReference>
<evidence type="ECO:0000256" key="1">
    <source>
        <dbReference type="ARBA" id="ARBA00022729"/>
    </source>
</evidence>
<dbReference type="InterPro" id="IPR036280">
    <property type="entry name" value="Multihaem_cyt_sf"/>
</dbReference>
<evidence type="ECO:0000256" key="2">
    <source>
        <dbReference type="SAM" id="SignalP"/>
    </source>
</evidence>
<dbReference type="Proteomes" id="UP000614714">
    <property type="component" value="Unassembled WGS sequence"/>
</dbReference>
<feature type="chain" id="PRO_5047485991" evidence="2">
    <location>
        <begin position="26"/>
        <end position="610"/>
    </location>
</feature>
<feature type="signal peptide" evidence="2">
    <location>
        <begin position="1"/>
        <end position="25"/>
    </location>
</feature>
<accession>A0ABS0YI66</accession>
<dbReference type="PANTHER" id="PTHR35038:SF6">
    <property type="entry name" value="SURFACE LOCALIZED DECAHEME CYTOCHROME C LIPOPROTEIN"/>
    <property type="match status" value="1"/>
</dbReference>
<dbReference type="EMBL" id="JAEMHL010000008">
    <property type="protein sequence ID" value="MBJ6751592.1"/>
    <property type="molecule type" value="Genomic_DNA"/>
</dbReference>
<dbReference type="InterPro" id="IPR051829">
    <property type="entry name" value="Multiheme_Cytochr_ET"/>
</dbReference>
<evidence type="ECO:0000313" key="4">
    <source>
        <dbReference type="Proteomes" id="UP000614714"/>
    </source>
</evidence>
<keyword evidence="4" id="KW-1185">Reference proteome</keyword>
<reference evidence="3 4" key="1">
    <citation type="submission" date="2020-12" db="EMBL/GenBank/DDBJ databases">
        <title>Geomonas sp. Red421, isolated from paddy soil.</title>
        <authorList>
            <person name="Xu Z."/>
            <person name="Zhang Z."/>
            <person name="Masuda Y."/>
            <person name="Itoh H."/>
            <person name="Senoo K."/>
        </authorList>
    </citation>
    <scope>NUCLEOTIDE SEQUENCE [LARGE SCALE GENOMIC DNA]</scope>
    <source>
        <strain evidence="3 4">Red421</strain>
    </source>
</reference>
<protein>
    <submittedName>
        <fullName evidence="3">Cytochrome C</fullName>
    </submittedName>
</protein>
<dbReference type="PANTHER" id="PTHR35038">
    <property type="entry name" value="DISSIMILATORY SULFITE REDUCTASE SIRA"/>
    <property type="match status" value="1"/>
</dbReference>
<evidence type="ECO:0000313" key="3">
    <source>
        <dbReference type="EMBL" id="MBJ6751592.1"/>
    </source>
</evidence>
<organism evidence="3 4">
    <name type="scientific">Geomonas anaerohicana</name>
    <dbReference type="NCBI Taxonomy" id="2798583"/>
    <lineage>
        <taxon>Bacteria</taxon>
        <taxon>Pseudomonadati</taxon>
        <taxon>Thermodesulfobacteriota</taxon>
        <taxon>Desulfuromonadia</taxon>
        <taxon>Geobacterales</taxon>
        <taxon>Geobacteraceae</taxon>
        <taxon>Geomonas</taxon>
    </lineage>
</organism>
<proteinExistence type="predicted"/>
<dbReference type="RefSeq" id="WP_199390066.1">
    <property type="nucleotide sequence ID" value="NZ_JAEMHL010000008.1"/>
</dbReference>
<comment type="caution">
    <text evidence="3">The sequence shown here is derived from an EMBL/GenBank/DDBJ whole genome shotgun (WGS) entry which is preliminary data.</text>
</comment>